<comment type="similarity">
    <text evidence="1">Belongs to the FAD-dependent oxidoreductase family.</text>
</comment>
<dbReference type="Pfam" id="PF07992">
    <property type="entry name" value="Pyr_redox_2"/>
    <property type="match status" value="1"/>
</dbReference>
<sequence length="379" mass="41211">MKNVVFVGYGPSAVQAAKDLDGSLPADYRIVAITSNEGYWPPAALRAAVVPGWDDKALASVDAAFPQDSRHVMLRQTDVVELLKYSVVVDKPHEELGFEGVEIPFEYCGSKYPYPCRPHPGSSISQTVSDLRQTQLEISQSHHLLIIGGGPVGIEFAGEVAAQYGKESEKKEITLVHSREGLMDQGGWREKLGRSLRSQLEGYGVKVMLGRKVVDAPEKTGRIEGGKEFHLDDGEAIEADFVFLATGNAPNSDLVASFDSSALNDAKHIKVNPFFQVEGYEHIFAMGDVTDVKEGKQYAHAKNHGSIVASNILSLLTSPSRPSTSLKPYKPGSNLILISVGPWGGAGQIFGFVPGAWFSALVKSRSLFVRDFKKMYNVT</sequence>
<keyword evidence="3" id="KW-0274">FAD</keyword>
<reference evidence="6 7" key="1">
    <citation type="submission" date="2019-07" db="EMBL/GenBank/DDBJ databases">
        <title>Rhodotorula toruloides NBRC10032 genome sequencing.</title>
        <authorList>
            <person name="Shida Y."/>
            <person name="Takaku H."/>
            <person name="Ogasawara W."/>
            <person name="Mori K."/>
        </authorList>
    </citation>
    <scope>NUCLEOTIDE SEQUENCE [LARGE SCALE GENOMIC DNA]</scope>
    <source>
        <strain evidence="6 7">NBRC10032</strain>
    </source>
</reference>
<dbReference type="PRINTS" id="PR00368">
    <property type="entry name" value="FADPNR"/>
</dbReference>
<accession>A0A511KJB2</accession>
<dbReference type="OrthoDB" id="202203at2759"/>
<dbReference type="InterPro" id="IPR036188">
    <property type="entry name" value="FAD/NAD-bd_sf"/>
</dbReference>
<feature type="domain" description="FAD/NAD(P)-binding" evidence="5">
    <location>
        <begin position="3"/>
        <end position="304"/>
    </location>
</feature>
<evidence type="ECO:0000256" key="1">
    <source>
        <dbReference type="ARBA" id="ARBA00006442"/>
    </source>
</evidence>
<proteinExistence type="inferred from homology"/>
<dbReference type="PANTHER" id="PTHR43735:SF3">
    <property type="entry name" value="FERROPTOSIS SUPPRESSOR PROTEIN 1"/>
    <property type="match status" value="1"/>
</dbReference>
<gene>
    <name evidence="6" type="ORF">Rt10032_c11g4485</name>
</gene>
<keyword evidence="2" id="KW-0285">Flavoprotein</keyword>
<organism evidence="6 7">
    <name type="scientific">Rhodotorula toruloides</name>
    <name type="common">Yeast</name>
    <name type="synonym">Rhodosporidium toruloides</name>
    <dbReference type="NCBI Taxonomy" id="5286"/>
    <lineage>
        <taxon>Eukaryota</taxon>
        <taxon>Fungi</taxon>
        <taxon>Dikarya</taxon>
        <taxon>Basidiomycota</taxon>
        <taxon>Pucciniomycotina</taxon>
        <taxon>Microbotryomycetes</taxon>
        <taxon>Sporidiobolales</taxon>
        <taxon>Sporidiobolaceae</taxon>
        <taxon>Rhodotorula</taxon>
    </lineage>
</organism>
<dbReference type="Proteomes" id="UP000321518">
    <property type="component" value="Unassembled WGS sequence"/>
</dbReference>
<dbReference type="Gene3D" id="3.50.50.100">
    <property type="match status" value="1"/>
</dbReference>
<dbReference type="PRINTS" id="PR00411">
    <property type="entry name" value="PNDRDTASEI"/>
</dbReference>
<dbReference type="EMBL" id="BJWK01000011">
    <property type="protein sequence ID" value="GEM10468.1"/>
    <property type="molecule type" value="Genomic_DNA"/>
</dbReference>
<dbReference type="InterPro" id="IPR023753">
    <property type="entry name" value="FAD/NAD-binding_dom"/>
</dbReference>
<evidence type="ECO:0000256" key="3">
    <source>
        <dbReference type="ARBA" id="ARBA00022827"/>
    </source>
</evidence>
<dbReference type="GO" id="GO:0050660">
    <property type="term" value="F:flavin adenine dinucleotide binding"/>
    <property type="evidence" value="ECO:0007669"/>
    <property type="project" value="TreeGrafter"/>
</dbReference>
<evidence type="ECO:0000256" key="2">
    <source>
        <dbReference type="ARBA" id="ARBA00022630"/>
    </source>
</evidence>
<comment type="caution">
    <text evidence="6">The sequence shown here is derived from an EMBL/GenBank/DDBJ whole genome shotgun (WGS) entry which is preliminary data.</text>
</comment>
<dbReference type="PANTHER" id="PTHR43735">
    <property type="entry name" value="APOPTOSIS-INDUCING FACTOR 1"/>
    <property type="match status" value="1"/>
</dbReference>
<name>A0A511KJB2_RHOTO</name>
<evidence type="ECO:0000313" key="7">
    <source>
        <dbReference type="Proteomes" id="UP000321518"/>
    </source>
</evidence>
<protein>
    <submittedName>
        <fullName evidence="6">FAD-dependent pyridine nucleotide-disulfide oxidoreductase</fullName>
    </submittedName>
</protein>
<keyword evidence="4" id="KW-0560">Oxidoreductase</keyword>
<dbReference type="AlphaFoldDB" id="A0A511KJB2"/>
<evidence type="ECO:0000313" key="6">
    <source>
        <dbReference type="EMBL" id="GEM10468.1"/>
    </source>
</evidence>
<dbReference type="GO" id="GO:0004174">
    <property type="term" value="F:electron-transferring-flavoprotein dehydrogenase activity"/>
    <property type="evidence" value="ECO:0007669"/>
    <property type="project" value="TreeGrafter"/>
</dbReference>
<evidence type="ECO:0000256" key="4">
    <source>
        <dbReference type="ARBA" id="ARBA00023002"/>
    </source>
</evidence>
<dbReference type="SUPFAM" id="SSF51905">
    <property type="entry name" value="FAD/NAD(P)-binding domain"/>
    <property type="match status" value="2"/>
</dbReference>
<dbReference type="GO" id="GO:0005737">
    <property type="term" value="C:cytoplasm"/>
    <property type="evidence" value="ECO:0007669"/>
    <property type="project" value="TreeGrafter"/>
</dbReference>
<evidence type="ECO:0000259" key="5">
    <source>
        <dbReference type="Pfam" id="PF07992"/>
    </source>
</evidence>